<dbReference type="AlphaFoldDB" id="A0A835J9B4"/>
<evidence type="ECO:0000313" key="2">
    <source>
        <dbReference type="Proteomes" id="UP000657918"/>
    </source>
</evidence>
<sequence>MFMNGLKYHKDFDLWTVGNGLSSLIYTNTAWSGIICCTRANQITEHDLASNDQQIGGGGMYEHCPRHFPVRRVGDR</sequence>
<dbReference type="OrthoDB" id="1893972at2759"/>
<dbReference type="EMBL" id="JADGMS010000016">
    <property type="protein sequence ID" value="KAF9665908.1"/>
    <property type="molecule type" value="Genomic_DNA"/>
</dbReference>
<proteinExistence type="predicted"/>
<dbReference type="PANTHER" id="PTHR48479">
    <property type="entry name" value="NAD(P)H-QUINONE OXIDOREDUCTASE SUBUNIT 6, CHLOROPLASTIC"/>
    <property type="match status" value="1"/>
</dbReference>
<name>A0A835J9B4_9ROSI</name>
<gene>
    <name evidence="1" type="ORF">SADUNF_Sadunf16G0173700</name>
</gene>
<dbReference type="Proteomes" id="UP000657918">
    <property type="component" value="Chromosome 16"/>
</dbReference>
<protein>
    <submittedName>
        <fullName evidence="1">Uncharacterized protein</fullName>
    </submittedName>
</protein>
<evidence type="ECO:0000313" key="1">
    <source>
        <dbReference type="EMBL" id="KAF9665908.1"/>
    </source>
</evidence>
<keyword evidence="2" id="KW-1185">Reference proteome</keyword>
<reference evidence="1 2" key="1">
    <citation type="submission" date="2020-10" db="EMBL/GenBank/DDBJ databases">
        <title>Plant Genome Project.</title>
        <authorList>
            <person name="Zhang R.-G."/>
        </authorList>
    </citation>
    <scope>NUCLEOTIDE SEQUENCE [LARGE SCALE GENOMIC DNA]</scope>
    <source>
        <strain evidence="1">FAFU-HL-1</strain>
        <tissue evidence="1">Leaf</tissue>
    </source>
</reference>
<organism evidence="1 2">
    <name type="scientific">Salix dunnii</name>
    <dbReference type="NCBI Taxonomy" id="1413687"/>
    <lineage>
        <taxon>Eukaryota</taxon>
        <taxon>Viridiplantae</taxon>
        <taxon>Streptophyta</taxon>
        <taxon>Embryophyta</taxon>
        <taxon>Tracheophyta</taxon>
        <taxon>Spermatophyta</taxon>
        <taxon>Magnoliopsida</taxon>
        <taxon>eudicotyledons</taxon>
        <taxon>Gunneridae</taxon>
        <taxon>Pentapetalae</taxon>
        <taxon>rosids</taxon>
        <taxon>fabids</taxon>
        <taxon>Malpighiales</taxon>
        <taxon>Salicaceae</taxon>
        <taxon>Saliceae</taxon>
        <taxon>Salix</taxon>
    </lineage>
</organism>
<accession>A0A835J9B4</accession>
<dbReference type="PANTHER" id="PTHR48479:SF1">
    <property type="entry name" value="NAD(P)H-QUINONE OXIDOREDUCTASE SUBUNIT 6, CHLOROPLASTIC"/>
    <property type="match status" value="1"/>
</dbReference>
<dbReference type="InterPro" id="IPR050290">
    <property type="entry name" value="NAD(P)H-Q_Oxidoreduct_6"/>
</dbReference>
<comment type="caution">
    <text evidence="1">The sequence shown here is derived from an EMBL/GenBank/DDBJ whole genome shotgun (WGS) entry which is preliminary data.</text>
</comment>